<sequence>MTMRLLSTFALRRLLPCTLAALPALSGAAPTGPALERPAVVVRAPERTVLVGAALAGERIVAVGERGIVALSDDGAQHWRQAAVPTSVTLTAVRFTDAKQGWAVGHGGTVLASDDGGERWTRRLDGRQAAQIVLDAARAGGDARALQDAERLVADGPDKPLLDLLLLGGPRLLVVGAYGLALASEDGGSTWQSWMPRLPNPKGLHLYAARQRGQTLLLAGEQGLVLLSTDGGRSFRRVETPYKGSFFSAELLGEQDIVLAGLRGTTLRSTDGGASWTSVAVPIPASITATAIAPDGRLLAASQAGVVMALQGDRLVPLNTRPLPPLNGLLPRAGAPLLALTVQGAQRAETEPGPAK</sequence>
<dbReference type="Pfam" id="PF14870">
    <property type="entry name" value="PSII_BNR"/>
    <property type="match status" value="2"/>
</dbReference>
<dbReference type="InterPro" id="IPR015943">
    <property type="entry name" value="WD40/YVTN_repeat-like_dom_sf"/>
</dbReference>
<gene>
    <name evidence="5" type="ORF">HLB44_27700</name>
</gene>
<evidence type="ECO:0000259" key="4">
    <source>
        <dbReference type="Pfam" id="PF14870"/>
    </source>
</evidence>
<feature type="chain" id="PRO_5046915453" evidence="3">
    <location>
        <begin position="29"/>
        <end position="356"/>
    </location>
</feature>
<dbReference type="Proteomes" id="UP000737171">
    <property type="component" value="Unassembled WGS sequence"/>
</dbReference>
<dbReference type="EMBL" id="JABRWJ010000009">
    <property type="protein sequence ID" value="NRF70797.1"/>
    <property type="molecule type" value="Genomic_DNA"/>
</dbReference>
<evidence type="ECO:0000256" key="3">
    <source>
        <dbReference type="SAM" id="SignalP"/>
    </source>
</evidence>
<comment type="caution">
    <text evidence="5">The sequence shown here is derived from an EMBL/GenBank/DDBJ whole genome shotgun (WGS) entry which is preliminary data.</text>
</comment>
<organism evidence="5 6">
    <name type="scientific">Pseudaquabacterium terrae</name>
    <dbReference type="NCBI Taxonomy" id="2732868"/>
    <lineage>
        <taxon>Bacteria</taxon>
        <taxon>Pseudomonadati</taxon>
        <taxon>Pseudomonadota</taxon>
        <taxon>Betaproteobacteria</taxon>
        <taxon>Burkholderiales</taxon>
        <taxon>Sphaerotilaceae</taxon>
        <taxon>Pseudaquabacterium</taxon>
    </lineage>
</organism>
<protein>
    <submittedName>
        <fullName evidence="5">PQQ-binding-like beta-propeller repeat protein</fullName>
    </submittedName>
</protein>
<evidence type="ECO:0000313" key="6">
    <source>
        <dbReference type="Proteomes" id="UP000737171"/>
    </source>
</evidence>
<evidence type="ECO:0000313" key="5">
    <source>
        <dbReference type="EMBL" id="NRF70797.1"/>
    </source>
</evidence>
<proteinExistence type="predicted"/>
<feature type="domain" description="Photosynthesis system II assembly factor Ycf48/Hcf136-like" evidence="4">
    <location>
        <begin position="173"/>
        <end position="306"/>
    </location>
</feature>
<dbReference type="Gene3D" id="2.130.10.10">
    <property type="entry name" value="YVTN repeat-like/Quinoprotein amine dehydrogenase"/>
    <property type="match status" value="2"/>
</dbReference>
<keyword evidence="1" id="KW-0602">Photosynthesis</keyword>
<reference evidence="5 6" key="1">
    <citation type="submission" date="2020-05" db="EMBL/GenBank/DDBJ databases">
        <title>Aquincola sp. isolate from soil.</title>
        <authorList>
            <person name="Han J."/>
            <person name="Kim D.-U."/>
        </authorList>
    </citation>
    <scope>NUCLEOTIDE SEQUENCE [LARGE SCALE GENOMIC DNA]</scope>
    <source>
        <strain evidence="5 6">S2</strain>
    </source>
</reference>
<feature type="signal peptide" evidence="3">
    <location>
        <begin position="1"/>
        <end position="28"/>
    </location>
</feature>
<keyword evidence="2" id="KW-0604">Photosystem II</keyword>
<accession>A0ABX2EQ71</accession>
<evidence type="ECO:0000256" key="2">
    <source>
        <dbReference type="ARBA" id="ARBA00023276"/>
    </source>
</evidence>
<dbReference type="RefSeq" id="WP_173130637.1">
    <property type="nucleotide sequence ID" value="NZ_JABRWJ010000009.1"/>
</dbReference>
<dbReference type="InterPro" id="IPR028203">
    <property type="entry name" value="PSII_CF48-like_dom"/>
</dbReference>
<keyword evidence="6" id="KW-1185">Reference proteome</keyword>
<dbReference type="SUPFAM" id="SSF110296">
    <property type="entry name" value="Oligoxyloglucan reducing end-specific cellobiohydrolase"/>
    <property type="match status" value="1"/>
</dbReference>
<dbReference type="PANTHER" id="PTHR47199:SF2">
    <property type="entry name" value="PHOTOSYSTEM II STABILITY_ASSEMBLY FACTOR HCF136, CHLOROPLASTIC"/>
    <property type="match status" value="1"/>
</dbReference>
<dbReference type="PANTHER" id="PTHR47199">
    <property type="entry name" value="PHOTOSYSTEM II STABILITY/ASSEMBLY FACTOR HCF136, CHLOROPLASTIC"/>
    <property type="match status" value="1"/>
</dbReference>
<feature type="domain" description="Photosynthesis system II assembly factor Ycf48/Hcf136-like" evidence="4">
    <location>
        <begin position="76"/>
        <end position="127"/>
    </location>
</feature>
<evidence type="ECO:0000256" key="1">
    <source>
        <dbReference type="ARBA" id="ARBA00022531"/>
    </source>
</evidence>
<keyword evidence="3" id="KW-0732">Signal</keyword>
<name>A0ABX2EQ71_9BURK</name>